<keyword evidence="2 4" id="KW-0863">Zinc-finger</keyword>
<dbReference type="GO" id="GO:0008270">
    <property type="term" value="F:zinc ion binding"/>
    <property type="evidence" value="ECO:0007669"/>
    <property type="project" value="UniProtKB-KW"/>
</dbReference>
<dbReference type="InterPro" id="IPR011011">
    <property type="entry name" value="Znf_FYVE_PHD"/>
</dbReference>
<feature type="region of interest" description="Disordered" evidence="5">
    <location>
        <begin position="23"/>
        <end position="66"/>
    </location>
</feature>
<feature type="region of interest" description="Disordered" evidence="5">
    <location>
        <begin position="379"/>
        <end position="690"/>
    </location>
</feature>
<dbReference type="Gene3D" id="3.30.40.10">
    <property type="entry name" value="Zinc/RING finger domain, C3HC4 (zinc finger)"/>
    <property type="match status" value="1"/>
</dbReference>
<feature type="compositionally biased region" description="Low complexity" evidence="5">
    <location>
        <begin position="581"/>
        <end position="596"/>
    </location>
</feature>
<organism evidence="7 8">
    <name type="scientific">Cadophora malorum</name>
    <dbReference type="NCBI Taxonomy" id="108018"/>
    <lineage>
        <taxon>Eukaryota</taxon>
        <taxon>Fungi</taxon>
        <taxon>Dikarya</taxon>
        <taxon>Ascomycota</taxon>
        <taxon>Pezizomycotina</taxon>
        <taxon>Leotiomycetes</taxon>
        <taxon>Helotiales</taxon>
        <taxon>Ploettnerulaceae</taxon>
        <taxon>Cadophora</taxon>
    </lineage>
</organism>
<evidence type="ECO:0000313" key="8">
    <source>
        <dbReference type="Proteomes" id="UP000664132"/>
    </source>
</evidence>
<dbReference type="InterPro" id="IPR019787">
    <property type="entry name" value="Znf_PHD-finger"/>
</dbReference>
<keyword evidence="1" id="KW-0479">Metal-binding</keyword>
<feature type="compositionally biased region" description="Basic and acidic residues" evidence="5">
    <location>
        <begin position="645"/>
        <end position="655"/>
    </location>
</feature>
<dbReference type="InterPro" id="IPR001965">
    <property type="entry name" value="Znf_PHD"/>
</dbReference>
<feature type="domain" description="PHD-type" evidence="6">
    <location>
        <begin position="687"/>
        <end position="736"/>
    </location>
</feature>
<dbReference type="InterPro" id="IPR019786">
    <property type="entry name" value="Zinc_finger_PHD-type_CS"/>
</dbReference>
<gene>
    <name evidence="7" type="ORF">IFR04_014892</name>
</gene>
<feature type="compositionally biased region" description="Low complexity" evidence="5">
    <location>
        <begin position="125"/>
        <end position="140"/>
    </location>
</feature>
<evidence type="ECO:0000256" key="2">
    <source>
        <dbReference type="ARBA" id="ARBA00022771"/>
    </source>
</evidence>
<protein>
    <recommendedName>
        <fullName evidence="6">PHD-type domain-containing protein</fullName>
    </recommendedName>
</protein>
<evidence type="ECO:0000259" key="6">
    <source>
        <dbReference type="PROSITE" id="PS50016"/>
    </source>
</evidence>
<feature type="compositionally biased region" description="Low complexity" evidence="5">
    <location>
        <begin position="38"/>
        <end position="49"/>
    </location>
</feature>
<feature type="compositionally biased region" description="Polar residues" evidence="5">
    <location>
        <begin position="552"/>
        <end position="561"/>
    </location>
</feature>
<evidence type="ECO:0000256" key="5">
    <source>
        <dbReference type="SAM" id="MobiDB-lite"/>
    </source>
</evidence>
<feature type="compositionally biased region" description="Basic and acidic residues" evidence="5">
    <location>
        <begin position="488"/>
        <end position="510"/>
    </location>
</feature>
<dbReference type="Pfam" id="PF20826">
    <property type="entry name" value="PHD_5"/>
    <property type="match status" value="1"/>
</dbReference>
<name>A0A8H7T488_9HELO</name>
<dbReference type="Proteomes" id="UP000664132">
    <property type="component" value="Unassembled WGS sequence"/>
</dbReference>
<feature type="compositionally biased region" description="Polar residues" evidence="5">
    <location>
        <begin position="50"/>
        <end position="61"/>
    </location>
</feature>
<feature type="compositionally biased region" description="Polar residues" evidence="5">
    <location>
        <begin position="656"/>
        <end position="672"/>
    </location>
</feature>
<feature type="region of interest" description="Disordered" evidence="5">
    <location>
        <begin position="125"/>
        <end position="220"/>
    </location>
</feature>
<feature type="compositionally biased region" description="Acidic residues" evidence="5">
    <location>
        <begin position="609"/>
        <end position="618"/>
    </location>
</feature>
<dbReference type="PANTHER" id="PTHR46201:SF9">
    <property type="entry name" value="PHD FINGER PROTEIN MALE MEIOCYTE DEATH 1"/>
    <property type="match status" value="1"/>
</dbReference>
<dbReference type="EMBL" id="JAFJYH010000423">
    <property type="protein sequence ID" value="KAG4411963.1"/>
    <property type="molecule type" value="Genomic_DNA"/>
</dbReference>
<dbReference type="PANTHER" id="PTHR46201">
    <property type="entry name" value="PHD FINGER PROTEIN MALE MEIOCYTE DEATH 1-RELATED"/>
    <property type="match status" value="1"/>
</dbReference>
<evidence type="ECO:0000256" key="3">
    <source>
        <dbReference type="ARBA" id="ARBA00022833"/>
    </source>
</evidence>
<accession>A0A8H7T488</accession>
<feature type="compositionally biased region" description="Basic and acidic residues" evidence="5">
    <location>
        <begin position="626"/>
        <end position="636"/>
    </location>
</feature>
<sequence length="768" mass="84454">MSKYLKIASTRRANAGTGTCCPQQFFGNPNAQPPTPTQTPTSGQFPSPTAIQTPRNSSSFENRGGWTPTFAEEYSVFNATPGRLTSAQQHFVETSTARPSTAAFQNRPLSEGDFAAELATHVHHLSPNPNLSLPPVDPSNQLPSSPGPYSATQSHFDDSSRQQVTPKKPRKRLEEAFSGQTATPPASKSKGSRKLAPKLASDTMQNESQDSHYGCSQTPTHQQNLMSFQSSSSEFFYPMSAPATAPAFSNTKPFWDPDASMGGMDLDFSTGETSMFNMGSHRMSNSFDWGRSNQMFQETVNVPNPSPNIASQAEQSTFKRQRPLAPKIPASTTELRPSTMAPFDFNKVSASEDPFSPSAIGGVDPGLLFSRNDPVPMSSEFQDVHLPSTRPVTSHVELKPYQHQLRESMRDQEEMRRSRSSRENSRSRRFERGTASSPVKGSARPGLQRSISDSRGRRSQDRFLSRSSTGRISPVKHQRPSNLMSIPEMERPRTRTEVKFTIDANGRARTETVLVEEDLRTSRGGPSARSEGWESSQYDESSSDDEPILVPSRNTSFSLPQQKPPKIGSFDTSSRTHAPQRRSYGGYSQSESSSQRSFRRDSLGSEAETVLDEDDDSGDAAQALRKVMESRKERQVNTRNPQHHRYSDSTTRRNPQDGNYSSSTNLSPTTITDPDGGATPSSTKSGTTRCVCGSSDSEGGLMILCESCDNWLHADCVGIDHRSLPPVYVCAFCAQTPNLRGGRIREPAKGISRMGLSPLAHKSFKSFR</sequence>
<keyword evidence="3" id="KW-0862">Zinc</keyword>
<keyword evidence="8" id="KW-1185">Reference proteome</keyword>
<comment type="caution">
    <text evidence="7">The sequence shown here is derived from an EMBL/GenBank/DDBJ whole genome shotgun (WGS) entry which is preliminary data.</text>
</comment>
<dbReference type="InterPro" id="IPR013083">
    <property type="entry name" value="Znf_RING/FYVE/PHD"/>
</dbReference>
<dbReference type="SMART" id="SM00249">
    <property type="entry name" value="PHD"/>
    <property type="match status" value="1"/>
</dbReference>
<feature type="compositionally biased region" description="Polar residues" evidence="5">
    <location>
        <begin position="679"/>
        <end position="688"/>
    </location>
</feature>
<dbReference type="OrthoDB" id="419183at2759"/>
<evidence type="ECO:0000256" key="4">
    <source>
        <dbReference type="PROSITE-ProRule" id="PRU00146"/>
    </source>
</evidence>
<feature type="compositionally biased region" description="Basic and acidic residues" evidence="5">
    <location>
        <begin position="452"/>
        <end position="464"/>
    </location>
</feature>
<evidence type="ECO:0000256" key="1">
    <source>
        <dbReference type="ARBA" id="ARBA00022723"/>
    </source>
</evidence>
<feature type="compositionally biased region" description="Basic and acidic residues" evidence="5">
    <location>
        <begin position="396"/>
        <end position="432"/>
    </location>
</feature>
<reference evidence="7" key="1">
    <citation type="submission" date="2021-02" db="EMBL/GenBank/DDBJ databases">
        <title>Genome sequence Cadophora malorum strain M34.</title>
        <authorList>
            <person name="Stefanovic E."/>
            <person name="Vu D."/>
            <person name="Scully C."/>
            <person name="Dijksterhuis J."/>
            <person name="Roader J."/>
            <person name="Houbraken J."/>
        </authorList>
    </citation>
    <scope>NUCLEOTIDE SEQUENCE</scope>
    <source>
        <strain evidence="7">M34</strain>
    </source>
</reference>
<dbReference type="AlphaFoldDB" id="A0A8H7T488"/>
<dbReference type="PROSITE" id="PS50016">
    <property type="entry name" value="ZF_PHD_2"/>
    <property type="match status" value="1"/>
</dbReference>
<dbReference type="SUPFAM" id="SSF57903">
    <property type="entry name" value="FYVE/PHD zinc finger"/>
    <property type="match status" value="1"/>
</dbReference>
<dbReference type="PROSITE" id="PS01359">
    <property type="entry name" value="ZF_PHD_1"/>
    <property type="match status" value="1"/>
</dbReference>
<proteinExistence type="predicted"/>
<evidence type="ECO:0000313" key="7">
    <source>
        <dbReference type="EMBL" id="KAG4411963.1"/>
    </source>
</evidence>